<organism evidence="1 2">
    <name type="scientific">Myroides odoratus</name>
    <name type="common">Flavobacterium odoratum</name>
    <dbReference type="NCBI Taxonomy" id="256"/>
    <lineage>
        <taxon>Bacteria</taxon>
        <taxon>Pseudomonadati</taxon>
        <taxon>Bacteroidota</taxon>
        <taxon>Flavobacteriia</taxon>
        <taxon>Flavobacteriales</taxon>
        <taxon>Flavobacteriaceae</taxon>
        <taxon>Myroides</taxon>
    </lineage>
</organism>
<reference evidence="1 2" key="1">
    <citation type="submission" date="2021-01" db="EMBL/GenBank/DDBJ databases">
        <title>FDA dAtabase for Regulatory Grade micrObial Sequences (FDA-ARGOS): Supporting development and validation of Infectious Disease Dx tests.</title>
        <authorList>
            <person name="Sproer C."/>
            <person name="Gronow S."/>
            <person name="Severitt S."/>
            <person name="Schroder I."/>
            <person name="Tallon L."/>
            <person name="Sadzewicz L."/>
            <person name="Zhao X."/>
            <person name="Boylan J."/>
            <person name="Ott S."/>
            <person name="Bowen H."/>
            <person name="Vavikolanu K."/>
            <person name="Mehta A."/>
            <person name="Aluvathingal J."/>
            <person name="Nadendla S."/>
            <person name="Lowell S."/>
            <person name="Myers T."/>
            <person name="Yan Y."/>
            <person name="Sichtig H."/>
        </authorList>
    </citation>
    <scope>NUCLEOTIDE SEQUENCE [LARGE SCALE GENOMIC DNA]</scope>
    <source>
        <strain evidence="1 2">FDAARGOS_1131</strain>
    </source>
</reference>
<evidence type="ECO:0000313" key="2">
    <source>
        <dbReference type="Proteomes" id="UP000596202"/>
    </source>
</evidence>
<dbReference type="Pfam" id="PF13585">
    <property type="entry name" value="CHU_C"/>
    <property type="match status" value="1"/>
</dbReference>
<dbReference type="RefSeq" id="WP_002992131.1">
    <property type="nucleotide sequence ID" value="NZ_CP068108.1"/>
</dbReference>
<gene>
    <name evidence="1" type="ORF">I6I88_07325</name>
</gene>
<dbReference type="AlphaFoldDB" id="A0A9Q6Z4G6"/>
<dbReference type="Proteomes" id="UP000596202">
    <property type="component" value="Chromosome"/>
</dbReference>
<sequence>MSQNYFKLTSLLLICVHTLSYGQDESEHIQLVNTGLFSVRPETILSTQLDFTNTASGTFVNDGSVYYYKDFTNDGYYGISSSMKSSSTFFILSNSTQAKRITGNSLASFYNIEFDSELNGNAFDLKNNIDISGLAHFKNGIVKVDPTKNAITSVSNGMVTFLAGARHENVGNHSYIEGAVEKKGNDRFEYPIGHKEYFRPAVISAPDDVLATIVGQYYLEDAPFFTAHKKTTGVIKVLNEKEYWRLEGNLKQPNMVVLSLDWNEETTPPELLKNPEEELHIVRWDAKQQLWVDEGGVVDMSLKRVTTVAEIKDFGYFTLATVKKDWIIEGDVVIYNLVTPDGDGKNDYFIIDNINKYPNNRVEIYNRWGVKVYETTGYDPKGDGSTNVFRGYSDGKITVDKKKKLPSGTYYYVVTYEYKDANGNRMIKKAANLHVETN</sequence>
<dbReference type="OrthoDB" id="1489185at2"/>
<evidence type="ECO:0000313" key="1">
    <source>
        <dbReference type="EMBL" id="QQU01539.1"/>
    </source>
</evidence>
<proteinExistence type="predicted"/>
<dbReference type="EMBL" id="CP068108">
    <property type="protein sequence ID" value="QQU01539.1"/>
    <property type="molecule type" value="Genomic_DNA"/>
</dbReference>
<name>A0A9Q6Z4G6_MYROD</name>
<dbReference type="GeneID" id="93527460"/>
<accession>A0A9Q6Z4G6</accession>
<protein>
    <submittedName>
        <fullName evidence="1">Gliding motility-associated C-terminal domain-containing protein</fullName>
    </submittedName>
</protein>